<keyword evidence="9 10" id="KW-0472">Membrane</keyword>
<dbReference type="PANTHER" id="PTHR24221">
    <property type="entry name" value="ATP-BINDING CASSETTE SUB-FAMILY B"/>
    <property type="match status" value="1"/>
</dbReference>
<feature type="domain" description="ABC transmembrane type-1" evidence="11">
    <location>
        <begin position="29"/>
        <end position="225"/>
    </location>
</feature>
<comment type="subcellular location">
    <subcellularLocation>
        <location evidence="1">Cell inner membrane</location>
        <topology evidence="1">Multi-pass membrane protein</topology>
    </subcellularLocation>
</comment>
<keyword evidence="7 12" id="KW-0067">ATP-binding</keyword>
<keyword evidence="3" id="KW-1003">Cell membrane</keyword>
<feature type="transmembrane region" description="Helical" evidence="10">
    <location>
        <begin position="165"/>
        <end position="188"/>
    </location>
</feature>
<dbReference type="FunFam" id="1.20.1560.10:FF:000039">
    <property type="entry name" value="Cysteine/glutathione ABC transporter permease/ATP-binding protein CydD"/>
    <property type="match status" value="1"/>
</dbReference>
<evidence type="ECO:0000256" key="5">
    <source>
        <dbReference type="ARBA" id="ARBA00022692"/>
    </source>
</evidence>
<sequence length="225" mass="25662">MNKSRQKELTRWLKQQSVISQRWLNISRLLGFVSGILIIAQAWFMARILQHMIMENIPREALLLPFTLLVLTFVLRAWVVWLRERVGYHAGQHIRFAIRRQVLDRLQQAGPAWIQGKPAGSWATLVLEQIDDMHDYYARYLPQMALAVSVPLLIVVAIFPSNWAAALILLGTAPLIPLFMALVGMGAADANRRNFLALARLSGHFLDRLRGMETLRIFGRGEAEI</sequence>
<dbReference type="CDD" id="cd18584">
    <property type="entry name" value="ABC_6TM_AarD_CydD"/>
    <property type="match status" value="1"/>
</dbReference>
<organism evidence="12 13">
    <name type="scientific">Escherichia coli</name>
    <dbReference type="NCBI Taxonomy" id="562"/>
    <lineage>
        <taxon>Bacteria</taxon>
        <taxon>Pseudomonadati</taxon>
        <taxon>Pseudomonadota</taxon>
        <taxon>Gammaproteobacteria</taxon>
        <taxon>Enterobacterales</taxon>
        <taxon>Enterobacteriaceae</taxon>
        <taxon>Escherichia</taxon>
    </lineage>
</organism>
<protein>
    <submittedName>
        <fullName evidence="12">ABC transporter ATP-binding protein/permease</fullName>
    </submittedName>
</protein>
<keyword evidence="2" id="KW-0813">Transport</keyword>
<evidence type="ECO:0000256" key="6">
    <source>
        <dbReference type="ARBA" id="ARBA00022741"/>
    </source>
</evidence>
<feature type="transmembrane region" description="Helical" evidence="10">
    <location>
        <begin position="61"/>
        <end position="82"/>
    </location>
</feature>
<dbReference type="PROSITE" id="PS50929">
    <property type="entry name" value="ABC_TM1F"/>
    <property type="match status" value="1"/>
</dbReference>
<evidence type="ECO:0000256" key="3">
    <source>
        <dbReference type="ARBA" id="ARBA00022475"/>
    </source>
</evidence>
<keyword evidence="4" id="KW-0997">Cell inner membrane</keyword>
<dbReference type="GO" id="GO:0034040">
    <property type="term" value="F:ATPase-coupled lipid transmembrane transporter activity"/>
    <property type="evidence" value="ECO:0007669"/>
    <property type="project" value="TreeGrafter"/>
</dbReference>
<proteinExistence type="predicted"/>
<dbReference type="GO" id="GO:0140359">
    <property type="term" value="F:ABC-type transporter activity"/>
    <property type="evidence" value="ECO:0007669"/>
    <property type="project" value="InterPro"/>
</dbReference>
<dbReference type="Gene3D" id="1.20.1560.10">
    <property type="entry name" value="ABC transporter type 1, transmembrane domain"/>
    <property type="match status" value="1"/>
</dbReference>
<name>A0A377DL62_ECOLX</name>
<dbReference type="SUPFAM" id="SSF90123">
    <property type="entry name" value="ABC transporter transmembrane region"/>
    <property type="match status" value="1"/>
</dbReference>
<feature type="transmembrane region" description="Helical" evidence="10">
    <location>
        <begin position="29"/>
        <end position="49"/>
    </location>
</feature>
<dbReference type="Proteomes" id="UP000254174">
    <property type="component" value="Unassembled WGS sequence"/>
</dbReference>
<evidence type="ECO:0000259" key="11">
    <source>
        <dbReference type="PROSITE" id="PS50929"/>
    </source>
</evidence>
<dbReference type="InterPro" id="IPR039421">
    <property type="entry name" value="Type_1_exporter"/>
</dbReference>
<evidence type="ECO:0000256" key="9">
    <source>
        <dbReference type="ARBA" id="ARBA00023136"/>
    </source>
</evidence>
<evidence type="ECO:0000256" key="2">
    <source>
        <dbReference type="ARBA" id="ARBA00022448"/>
    </source>
</evidence>
<dbReference type="GO" id="GO:0005524">
    <property type="term" value="F:ATP binding"/>
    <property type="evidence" value="ECO:0007669"/>
    <property type="project" value="UniProtKB-KW"/>
</dbReference>
<keyword evidence="6" id="KW-0547">Nucleotide-binding</keyword>
<evidence type="ECO:0000313" key="13">
    <source>
        <dbReference type="Proteomes" id="UP000254174"/>
    </source>
</evidence>
<dbReference type="Pfam" id="PF00664">
    <property type="entry name" value="ABC_membrane"/>
    <property type="match status" value="1"/>
</dbReference>
<dbReference type="EMBL" id="UGFC01000006">
    <property type="protein sequence ID" value="STM21160.1"/>
    <property type="molecule type" value="Genomic_DNA"/>
</dbReference>
<keyword evidence="8 10" id="KW-1133">Transmembrane helix</keyword>
<evidence type="ECO:0000256" key="4">
    <source>
        <dbReference type="ARBA" id="ARBA00022519"/>
    </source>
</evidence>
<evidence type="ECO:0000313" key="12">
    <source>
        <dbReference type="EMBL" id="STM21160.1"/>
    </source>
</evidence>
<dbReference type="PANTHER" id="PTHR24221:SF261">
    <property type="entry name" value="GLUTATHIONE_L-CYSTEINE TRANSPORT SYSTEM ATP-BINDING_PERMEASE PROTEIN CYDD"/>
    <property type="match status" value="1"/>
</dbReference>
<dbReference type="AlphaFoldDB" id="A0A377DL62"/>
<evidence type="ECO:0000256" key="7">
    <source>
        <dbReference type="ARBA" id="ARBA00022840"/>
    </source>
</evidence>
<dbReference type="InterPro" id="IPR036640">
    <property type="entry name" value="ABC1_TM_sf"/>
</dbReference>
<evidence type="ECO:0000256" key="10">
    <source>
        <dbReference type="SAM" id="Phobius"/>
    </source>
</evidence>
<dbReference type="InterPro" id="IPR011527">
    <property type="entry name" value="ABC1_TM_dom"/>
</dbReference>
<dbReference type="GO" id="GO:0005886">
    <property type="term" value="C:plasma membrane"/>
    <property type="evidence" value="ECO:0007669"/>
    <property type="project" value="UniProtKB-SubCell"/>
</dbReference>
<feature type="transmembrane region" description="Helical" evidence="10">
    <location>
        <begin position="140"/>
        <end position="159"/>
    </location>
</feature>
<gene>
    <name evidence="12" type="primary">cydD_2</name>
    <name evidence="12" type="ORF">NCTC7922_06943</name>
</gene>
<reference evidence="12 13" key="1">
    <citation type="submission" date="2018-06" db="EMBL/GenBank/DDBJ databases">
        <authorList>
            <consortium name="Pathogen Informatics"/>
            <person name="Doyle S."/>
        </authorList>
    </citation>
    <scope>NUCLEOTIDE SEQUENCE [LARGE SCALE GENOMIC DNA]</scope>
    <source>
        <strain evidence="12 13">NCTC7922</strain>
    </source>
</reference>
<evidence type="ECO:0000256" key="8">
    <source>
        <dbReference type="ARBA" id="ARBA00022989"/>
    </source>
</evidence>
<keyword evidence="5 10" id="KW-0812">Transmembrane</keyword>
<evidence type="ECO:0000256" key="1">
    <source>
        <dbReference type="ARBA" id="ARBA00004429"/>
    </source>
</evidence>
<accession>A0A377DL62</accession>